<reference evidence="1 2" key="1">
    <citation type="submission" date="2016-11" db="EMBL/GenBank/DDBJ databases">
        <authorList>
            <person name="Jaros S."/>
            <person name="Januszkiewicz K."/>
            <person name="Wedrychowicz H."/>
        </authorList>
    </citation>
    <scope>NUCLEOTIDE SEQUENCE [LARGE SCALE GENOMIC DNA]</scope>
    <source>
        <strain evidence="1 2">DSM 46144</strain>
    </source>
</reference>
<keyword evidence="2" id="KW-1185">Reference proteome</keyword>
<dbReference type="Proteomes" id="UP000184440">
    <property type="component" value="Unassembled WGS sequence"/>
</dbReference>
<gene>
    <name evidence="1" type="ORF">SAMN05443668_114123</name>
</gene>
<name>A0A1M7RJF0_9ACTN</name>
<sequence>MPLLTNPISVRARRPNSRLAVSAGDRICVGVAVVRDPARQPL</sequence>
<dbReference type="AlphaFoldDB" id="A0A1M7RJF0"/>
<protein>
    <submittedName>
        <fullName evidence="1">Uncharacterized protein</fullName>
    </submittedName>
</protein>
<dbReference type="EMBL" id="FRCS01000014">
    <property type="protein sequence ID" value="SHN46289.1"/>
    <property type="molecule type" value="Genomic_DNA"/>
</dbReference>
<proteinExistence type="predicted"/>
<organism evidence="1 2">
    <name type="scientific">Cryptosporangium aurantiacum</name>
    <dbReference type="NCBI Taxonomy" id="134849"/>
    <lineage>
        <taxon>Bacteria</taxon>
        <taxon>Bacillati</taxon>
        <taxon>Actinomycetota</taxon>
        <taxon>Actinomycetes</taxon>
        <taxon>Cryptosporangiales</taxon>
        <taxon>Cryptosporangiaceae</taxon>
        <taxon>Cryptosporangium</taxon>
    </lineage>
</organism>
<accession>A0A1M7RJF0</accession>
<evidence type="ECO:0000313" key="2">
    <source>
        <dbReference type="Proteomes" id="UP000184440"/>
    </source>
</evidence>
<evidence type="ECO:0000313" key="1">
    <source>
        <dbReference type="EMBL" id="SHN46289.1"/>
    </source>
</evidence>